<feature type="chain" id="PRO_5015510800" description="Tetratricopeptide repeat-containing protein" evidence="1">
    <location>
        <begin position="23"/>
        <end position="275"/>
    </location>
</feature>
<name>A0A2S8SNM5_9BACT</name>
<dbReference type="EMBL" id="NIGF01000043">
    <property type="protein sequence ID" value="PQV62386.1"/>
    <property type="molecule type" value="Genomic_DNA"/>
</dbReference>
<proteinExistence type="predicted"/>
<comment type="caution">
    <text evidence="2">The sequence shown here is derived from an EMBL/GenBank/DDBJ whole genome shotgun (WGS) entry which is preliminary data.</text>
</comment>
<keyword evidence="1" id="KW-0732">Signal</keyword>
<feature type="signal peptide" evidence="1">
    <location>
        <begin position="1"/>
        <end position="22"/>
    </location>
</feature>
<evidence type="ECO:0000256" key="1">
    <source>
        <dbReference type="SAM" id="SignalP"/>
    </source>
</evidence>
<organism evidence="2 3">
    <name type="scientific">Abditibacterium utsteinense</name>
    <dbReference type="NCBI Taxonomy" id="1960156"/>
    <lineage>
        <taxon>Bacteria</taxon>
        <taxon>Pseudomonadati</taxon>
        <taxon>Abditibacteriota</taxon>
        <taxon>Abditibacteriia</taxon>
        <taxon>Abditibacteriales</taxon>
        <taxon>Abditibacteriaceae</taxon>
        <taxon>Abditibacterium</taxon>
    </lineage>
</organism>
<sequence>MRNKNLAAHVCFVMAIVLGALSQIQAQSKQNLASKYDLGWLPITKLQLQNAILKAGDSPILMYHLMRRAMVSDQSDTFYQVIKPLAQKELNAPEILHPVFIAAYADSLTRTSLASEEERSQIGNYLEKASKPRKDLWFVLYIRASMEKYQSDSGLRRSMKTLEKAITLAPEVSFLRSSLGWTYGSIKVNEHLKTGEWDRLNLEQNLIATKLQPVNTVAYIGLIGYYKWKKPNAAKAQIYRKKVLSLIPPGARLNPKMQKFFASYNIEVPQSQRLK</sequence>
<evidence type="ECO:0000313" key="3">
    <source>
        <dbReference type="Proteomes" id="UP000237684"/>
    </source>
</evidence>
<dbReference type="Proteomes" id="UP000237684">
    <property type="component" value="Unassembled WGS sequence"/>
</dbReference>
<dbReference type="AlphaFoldDB" id="A0A2S8SNM5"/>
<dbReference type="RefSeq" id="WP_157947778.1">
    <property type="nucleotide sequence ID" value="NZ_NIGF01000043.1"/>
</dbReference>
<keyword evidence="3" id="KW-1185">Reference proteome</keyword>
<dbReference type="InParanoid" id="A0A2S8SNM5"/>
<accession>A0A2S8SNM5</accession>
<evidence type="ECO:0008006" key="4">
    <source>
        <dbReference type="Google" id="ProtNLM"/>
    </source>
</evidence>
<evidence type="ECO:0000313" key="2">
    <source>
        <dbReference type="EMBL" id="PQV62386.1"/>
    </source>
</evidence>
<gene>
    <name evidence="2" type="ORF">B1R32_1435</name>
</gene>
<protein>
    <recommendedName>
        <fullName evidence="4">Tetratricopeptide repeat-containing protein</fullName>
    </recommendedName>
</protein>
<reference evidence="2 3" key="1">
    <citation type="journal article" date="2018" name="Syst. Appl. Microbiol.">
        <title>Abditibacterium utsteinense sp. nov., the first cultivated member of candidate phylum FBP, isolated from ice-free Antarctic soil samples.</title>
        <authorList>
            <person name="Tahon G."/>
            <person name="Tytgat B."/>
            <person name="Lebbe L."/>
            <person name="Carlier A."/>
            <person name="Willems A."/>
        </authorList>
    </citation>
    <scope>NUCLEOTIDE SEQUENCE [LARGE SCALE GENOMIC DNA]</scope>
    <source>
        <strain evidence="2 3">LMG 29911</strain>
    </source>
</reference>